<evidence type="ECO:0000313" key="3">
    <source>
        <dbReference type="Proteomes" id="UP000468735"/>
    </source>
</evidence>
<dbReference type="OrthoDB" id="9134227at2"/>
<evidence type="ECO:0000259" key="1">
    <source>
        <dbReference type="Pfam" id="PF09369"/>
    </source>
</evidence>
<dbReference type="EMBL" id="WBMT01000028">
    <property type="protein sequence ID" value="KAB2340873.1"/>
    <property type="molecule type" value="Genomic_DNA"/>
</dbReference>
<dbReference type="InterPro" id="IPR018973">
    <property type="entry name" value="MZB"/>
</dbReference>
<name>A0A6H9YPC3_9ACTN</name>
<dbReference type="AlphaFoldDB" id="A0A6H9YPC3"/>
<dbReference type="InterPro" id="IPR047721">
    <property type="entry name" value="DrmB"/>
</dbReference>
<gene>
    <name evidence="2" type="ORF">F8566_43970</name>
</gene>
<sequence length="626" mass="69512">MGRVGRLDRFLVRNAVESAGRRCRVDHLPGQGSSVKGKPIGGVRRAQLITTYGVGSLIAVGSESFMVAGLDRWPELGPFDQTVHERRLEKELGVECFRLPPASESAKYGDIPVIRFPEVQSCPGCNRLAKARFFGASRSPAKCKECDRELVPSRFVVCCAEGHIDDFPYFRWLHKGGNPTGNDSQRHDLRLKATGRSASLGDIEISCSCGVRPVTMEGALRKAALKGISDCTGRRPWLGDVPTEDCEQLPRAMQRGASGVWFSDVRSALSIPPWSEGVQKLVERHWRSLKKAPDLRDRLEELELDDHRLYSVEEIIQAVERRRQDDAGHTDDSEATLKLDEYQALTRTTEERPGKQDFVCVPWPDDDIAAELAIDKVMRVKRLREVRVLKGFTRLAAPSSANLDQRAQLYSTENRPDWLPAIEVIGEGVFLRLDPDRVAEWESHPDVQARVAPIDRAYRERFARFGLVPDRDITPRLVMIHTLAHSIINEWSLDSGYPAASLRERLYVSDKMSGFLVYTATSDSAGSLGGIVAQVESGRLAASVRSALQRVSWCSADPLCMEAQTSGTDNLNRAACHSCVLLPETSCEEFNTLLDRALLAGTSEVPALGFFSSSDARAAEEHFAQR</sequence>
<reference evidence="2 3" key="1">
    <citation type="submission" date="2019-09" db="EMBL/GenBank/DDBJ databases">
        <title>Actinomadura physcomitrii sp. nov., a novel actinomycete isolated from moss [Physcomitrium sphaericum (Ludw) Fuernr].</title>
        <authorList>
            <person name="Zhuang X."/>
            <person name="Liu C."/>
        </authorList>
    </citation>
    <scope>NUCLEOTIDE SEQUENCE [LARGE SCALE GENOMIC DNA]</scope>
    <source>
        <strain evidence="2 3">HMC1</strain>
    </source>
</reference>
<accession>A0A6H9YPC3</accession>
<protein>
    <submittedName>
        <fullName evidence="2">DUF1998 domain-containing protein</fullName>
    </submittedName>
</protein>
<comment type="caution">
    <text evidence="2">The sequence shown here is derived from an EMBL/GenBank/DDBJ whole genome shotgun (WGS) entry which is preliminary data.</text>
</comment>
<feature type="domain" description="MrfA-like Zn-binding" evidence="1">
    <location>
        <begin position="483"/>
        <end position="580"/>
    </location>
</feature>
<dbReference type="NCBIfam" id="NF038324">
    <property type="entry name" value="DrmB_fam"/>
    <property type="match status" value="1"/>
</dbReference>
<dbReference type="Pfam" id="PF09369">
    <property type="entry name" value="MZB"/>
    <property type="match status" value="1"/>
</dbReference>
<evidence type="ECO:0000313" key="2">
    <source>
        <dbReference type="EMBL" id="KAB2340873.1"/>
    </source>
</evidence>
<dbReference type="Proteomes" id="UP000468735">
    <property type="component" value="Unassembled WGS sequence"/>
</dbReference>
<keyword evidence="3" id="KW-1185">Reference proteome</keyword>
<organism evidence="2 3">
    <name type="scientific">Actinomadura rudentiformis</name>
    <dbReference type="NCBI Taxonomy" id="359158"/>
    <lineage>
        <taxon>Bacteria</taxon>
        <taxon>Bacillati</taxon>
        <taxon>Actinomycetota</taxon>
        <taxon>Actinomycetes</taxon>
        <taxon>Streptosporangiales</taxon>
        <taxon>Thermomonosporaceae</taxon>
        <taxon>Actinomadura</taxon>
    </lineage>
</organism>
<proteinExistence type="predicted"/>